<dbReference type="InterPro" id="IPR012340">
    <property type="entry name" value="NA-bd_OB-fold"/>
</dbReference>
<organism evidence="5 6">
    <name type="scientific">Luteolibacter flavescens</name>
    <dbReference type="NCBI Taxonomy" id="1859460"/>
    <lineage>
        <taxon>Bacteria</taxon>
        <taxon>Pseudomonadati</taxon>
        <taxon>Verrucomicrobiota</taxon>
        <taxon>Verrucomicrobiia</taxon>
        <taxon>Verrucomicrobiales</taxon>
        <taxon>Verrucomicrobiaceae</taxon>
        <taxon>Luteolibacter</taxon>
    </lineage>
</organism>
<dbReference type="InterPro" id="IPR003717">
    <property type="entry name" value="RecO"/>
</dbReference>
<dbReference type="Proteomes" id="UP001207930">
    <property type="component" value="Unassembled WGS sequence"/>
</dbReference>
<evidence type="ECO:0000256" key="1">
    <source>
        <dbReference type="ARBA" id="ARBA00022763"/>
    </source>
</evidence>
<name>A0ABT3FQ06_9BACT</name>
<dbReference type="NCBIfam" id="TIGR00613">
    <property type="entry name" value="reco"/>
    <property type="match status" value="1"/>
</dbReference>
<dbReference type="Pfam" id="PF02565">
    <property type="entry name" value="RecO_C"/>
    <property type="match status" value="1"/>
</dbReference>
<dbReference type="EMBL" id="JAPDDS010000006">
    <property type="protein sequence ID" value="MCW1885648.1"/>
    <property type="molecule type" value="Genomic_DNA"/>
</dbReference>
<dbReference type="PANTHER" id="PTHR33991:SF1">
    <property type="entry name" value="DNA REPAIR PROTEIN RECO"/>
    <property type="match status" value="1"/>
</dbReference>
<reference evidence="5 6" key="1">
    <citation type="submission" date="2022-10" db="EMBL/GenBank/DDBJ databases">
        <title>Luteolibacter flavescens strain MCCC 1K03193, whole genome shotgun sequencing project.</title>
        <authorList>
            <person name="Zhao G."/>
            <person name="Shen L."/>
        </authorList>
    </citation>
    <scope>NUCLEOTIDE SEQUENCE [LARGE SCALE GENOMIC DNA]</scope>
    <source>
        <strain evidence="5 6">MCCC 1K03193</strain>
    </source>
</reference>
<gene>
    <name evidence="5" type="primary">recO</name>
    <name evidence="5" type="ORF">OKA04_12990</name>
</gene>
<feature type="domain" description="DNA replication/recombination mediator RecO N-terminal" evidence="4">
    <location>
        <begin position="3"/>
        <end position="76"/>
    </location>
</feature>
<dbReference type="Gene3D" id="2.40.50.140">
    <property type="entry name" value="Nucleic acid-binding proteins"/>
    <property type="match status" value="1"/>
</dbReference>
<proteinExistence type="predicted"/>
<keyword evidence="2" id="KW-0233">DNA recombination</keyword>
<dbReference type="RefSeq" id="WP_264501603.1">
    <property type="nucleotide sequence ID" value="NZ_JAPDDS010000006.1"/>
</dbReference>
<evidence type="ECO:0000256" key="3">
    <source>
        <dbReference type="ARBA" id="ARBA00023204"/>
    </source>
</evidence>
<accession>A0ABT3FQ06</accession>
<evidence type="ECO:0000313" key="5">
    <source>
        <dbReference type="EMBL" id="MCW1885648.1"/>
    </source>
</evidence>
<keyword evidence="6" id="KW-1185">Reference proteome</keyword>
<keyword evidence="3" id="KW-0234">DNA repair</keyword>
<protein>
    <submittedName>
        <fullName evidence="5">DNA repair protein RecO</fullName>
    </submittedName>
</protein>
<keyword evidence="1" id="KW-0227">DNA damage</keyword>
<dbReference type="PANTHER" id="PTHR33991">
    <property type="entry name" value="DNA REPAIR PROTEIN RECO"/>
    <property type="match status" value="1"/>
</dbReference>
<dbReference type="InterPro" id="IPR022572">
    <property type="entry name" value="DNA_rep/recomb_RecO_N"/>
</dbReference>
<evidence type="ECO:0000313" key="6">
    <source>
        <dbReference type="Proteomes" id="UP001207930"/>
    </source>
</evidence>
<comment type="caution">
    <text evidence="5">The sequence shown here is derived from an EMBL/GenBank/DDBJ whole genome shotgun (WGS) entry which is preliminary data.</text>
</comment>
<sequence>MEHCHGTLIRLTKLTDTSWIVHWFTAGHGLIKTVAKGARSPKSQFAGKLDLFFDAEITWAKARTGELHGLREVAVATTREPIRGNYNAMLLSGYWCRLLELLIERDHPEPELADLLRRGLDHVASNGPSIRAMVHFEQELARNLGILRERKQAVSALRETLGSLPPQRAQLMERLSPAAEIPVAETETGDLK</sequence>
<evidence type="ECO:0000259" key="4">
    <source>
        <dbReference type="Pfam" id="PF11967"/>
    </source>
</evidence>
<dbReference type="SUPFAM" id="SSF50249">
    <property type="entry name" value="Nucleic acid-binding proteins"/>
    <property type="match status" value="1"/>
</dbReference>
<evidence type="ECO:0000256" key="2">
    <source>
        <dbReference type="ARBA" id="ARBA00023172"/>
    </source>
</evidence>
<dbReference type="Pfam" id="PF11967">
    <property type="entry name" value="RecO_N"/>
    <property type="match status" value="1"/>
</dbReference>